<reference evidence="5 6" key="1">
    <citation type="submission" date="2017-11" db="EMBL/GenBank/DDBJ databases">
        <title>Genome sequence of Lysinibacillus sphaericus, a lignin-degrading bacteria isolated from municipal solid waste soil.</title>
        <authorList>
            <person name="Persinoti G.F."/>
            <person name="Paixao D.A."/>
            <person name="Bugg T.D."/>
            <person name="Squina F.M."/>
        </authorList>
    </citation>
    <scope>NUCLEOTIDE SEQUENCE [LARGE SCALE GENOMIC DNA]</scope>
    <source>
        <strain evidence="5 6">A1</strain>
    </source>
</reference>
<dbReference type="GO" id="GO:0102208">
    <property type="term" value="F:2-polyprenyl-6-hydroxyphenol methylase activity"/>
    <property type="evidence" value="ECO:0007669"/>
    <property type="project" value="UniProtKB-EC"/>
</dbReference>
<dbReference type="CDD" id="cd02440">
    <property type="entry name" value="AdoMet_MTases"/>
    <property type="match status" value="1"/>
</dbReference>
<keyword evidence="6" id="KW-1185">Reference proteome</keyword>
<dbReference type="InterPro" id="IPR029063">
    <property type="entry name" value="SAM-dependent_MTases_sf"/>
</dbReference>
<dbReference type="SUPFAM" id="SSF53335">
    <property type="entry name" value="S-adenosyl-L-methionine-dependent methyltransferases"/>
    <property type="match status" value="1"/>
</dbReference>
<comment type="caution">
    <text evidence="5">The sequence shown here is derived from an EMBL/GenBank/DDBJ whole genome shotgun (WGS) entry which is preliminary data.</text>
</comment>
<accession>A0A2S5D1J4</accession>
<evidence type="ECO:0000256" key="3">
    <source>
        <dbReference type="ARBA" id="ARBA00022691"/>
    </source>
</evidence>
<gene>
    <name evidence="5" type="primary">ubiG</name>
    <name evidence="5" type="ORF">LYSIN_01722</name>
</gene>
<name>A0A2S5D1J4_LYSSH</name>
<keyword evidence="1 5" id="KW-0489">Methyltransferase</keyword>
<keyword evidence="5" id="KW-0830">Ubiquinone</keyword>
<dbReference type="AlphaFoldDB" id="A0A2S5D1J4"/>
<evidence type="ECO:0000256" key="1">
    <source>
        <dbReference type="ARBA" id="ARBA00022603"/>
    </source>
</evidence>
<keyword evidence="2 5" id="KW-0808">Transferase</keyword>
<dbReference type="EC" id="2.1.1.222" evidence="5"/>
<proteinExistence type="predicted"/>
<evidence type="ECO:0000259" key="4">
    <source>
        <dbReference type="Pfam" id="PF08241"/>
    </source>
</evidence>
<dbReference type="Pfam" id="PF08241">
    <property type="entry name" value="Methyltransf_11"/>
    <property type="match status" value="1"/>
</dbReference>
<dbReference type="RefSeq" id="WP_103976959.1">
    <property type="nucleotide sequence ID" value="NZ_PGLV01000001.1"/>
</dbReference>
<dbReference type="Proteomes" id="UP000237319">
    <property type="component" value="Unassembled WGS sequence"/>
</dbReference>
<organism evidence="5 6">
    <name type="scientific">Lysinibacillus sphaericus</name>
    <name type="common">Bacillus sphaericus</name>
    <dbReference type="NCBI Taxonomy" id="1421"/>
    <lineage>
        <taxon>Bacteria</taxon>
        <taxon>Bacillati</taxon>
        <taxon>Bacillota</taxon>
        <taxon>Bacilli</taxon>
        <taxon>Bacillales</taxon>
        <taxon>Bacillaceae</taxon>
        <taxon>Lysinibacillus</taxon>
    </lineage>
</organism>
<protein>
    <submittedName>
        <fullName evidence="5">Ubiquinone biosynthesis O-methyltransferase</fullName>
        <ecNumber evidence="5">2.1.1.222</ecNumber>
    </submittedName>
</protein>
<dbReference type="EMBL" id="PGLV01000001">
    <property type="protein sequence ID" value="POZ56939.1"/>
    <property type="molecule type" value="Genomic_DNA"/>
</dbReference>
<dbReference type="Gene3D" id="3.40.50.150">
    <property type="entry name" value="Vaccinia Virus protein VP39"/>
    <property type="match status" value="1"/>
</dbReference>
<keyword evidence="3" id="KW-0949">S-adenosyl-L-methionine</keyword>
<sequence>MPQKWDELWKNSDKIKRWSIPDYHFTDYIMEVENNFNQLKALDMGCGIGRHSEYLAKKGFIVTAVDPSLTAINYLQQKSIDENFPVQIFQGDLTWLKSVEDNSFDLVVSWNVIYHNTLSELEDALKEFYRILVTGGKLLLTLNSTNNIHYGKGIEIERNTFINQKKLDGEHPHHYSDKDEVDRLLRNFKVLCLSEDEEEVGGKLFKDRWHWYIFAQK</sequence>
<dbReference type="PANTHER" id="PTHR43464">
    <property type="entry name" value="METHYLTRANSFERASE"/>
    <property type="match status" value="1"/>
</dbReference>
<evidence type="ECO:0000313" key="6">
    <source>
        <dbReference type="Proteomes" id="UP000237319"/>
    </source>
</evidence>
<dbReference type="GO" id="GO:0008757">
    <property type="term" value="F:S-adenosylmethionine-dependent methyltransferase activity"/>
    <property type="evidence" value="ECO:0007669"/>
    <property type="project" value="InterPro"/>
</dbReference>
<evidence type="ECO:0000313" key="5">
    <source>
        <dbReference type="EMBL" id="POZ56939.1"/>
    </source>
</evidence>
<feature type="domain" description="Methyltransferase type 11" evidence="4">
    <location>
        <begin position="42"/>
        <end position="139"/>
    </location>
</feature>
<dbReference type="InterPro" id="IPR013216">
    <property type="entry name" value="Methyltransf_11"/>
</dbReference>
<dbReference type="GO" id="GO:0032259">
    <property type="term" value="P:methylation"/>
    <property type="evidence" value="ECO:0007669"/>
    <property type="project" value="UniProtKB-KW"/>
</dbReference>
<evidence type="ECO:0000256" key="2">
    <source>
        <dbReference type="ARBA" id="ARBA00022679"/>
    </source>
</evidence>
<dbReference type="PANTHER" id="PTHR43464:SF19">
    <property type="entry name" value="UBIQUINONE BIOSYNTHESIS O-METHYLTRANSFERASE, MITOCHONDRIAL"/>
    <property type="match status" value="1"/>
</dbReference>